<proteinExistence type="predicted"/>
<reference evidence="2" key="1">
    <citation type="submission" date="2023-06" db="EMBL/GenBank/DDBJ databases">
        <authorList>
            <person name="Delattre M."/>
        </authorList>
    </citation>
    <scope>NUCLEOTIDE SEQUENCE</scope>
    <source>
        <strain evidence="2">AF72</strain>
    </source>
</reference>
<feature type="non-terminal residue" evidence="2">
    <location>
        <position position="1"/>
    </location>
</feature>
<feature type="compositionally biased region" description="Pro residues" evidence="1">
    <location>
        <begin position="166"/>
        <end position="183"/>
    </location>
</feature>
<accession>A0AA36DI88</accession>
<dbReference type="PANTHER" id="PTHR46282">
    <property type="entry name" value="LEUCINE-RICH MELANOCYTE DIFFERENTIATION-ASSOCIATED PROTEIN"/>
    <property type="match status" value="1"/>
</dbReference>
<feature type="compositionally biased region" description="Low complexity" evidence="1">
    <location>
        <begin position="198"/>
        <end position="217"/>
    </location>
</feature>
<sequence>MIAAASVCSHKSSTRPQRARPIVDKKLRAIDISHQQLHTLPGTVIENRLTVEHLIADGNVLNENALHIPAFPRLRTLSLNANKIRNVSLLLQHLQEACPALEFLSLIGNPGWPHPIHKKADLSTYRRHRQLTARALPRLQFLDAAEVRRKTSTSSNSSFSTSCSTPSPPSTPEFTPPPSPLPDPIRKARRHSDRDTDNSSVSYSSDDELPSSSNYLK</sequence>
<name>A0AA36DI88_9BILA</name>
<organism evidence="2 3">
    <name type="scientific">Mesorhabditis spiculigera</name>
    <dbReference type="NCBI Taxonomy" id="96644"/>
    <lineage>
        <taxon>Eukaryota</taxon>
        <taxon>Metazoa</taxon>
        <taxon>Ecdysozoa</taxon>
        <taxon>Nematoda</taxon>
        <taxon>Chromadorea</taxon>
        <taxon>Rhabditida</taxon>
        <taxon>Rhabditina</taxon>
        <taxon>Rhabditomorpha</taxon>
        <taxon>Rhabditoidea</taxon>
        <taxon>Rhabditidae</taxon>
        <taxon>Mesorhabditinae</taxon>
        <taxon>Mesorhabditis</taxon>
    </lineage>
</organism>
<evidence type="ECO:0000256" key="1">
    <source>
        <dbReference type="SAM" id="MobiDB-lite"/>
    </source>
</evidence>
<dbReference type="EMBL" id="CATQJA010002709">
    <property type="protein sequence ID" value="CAJ0586634.1"/>
    <property type="molecule type" value="Genomic_DNA"/>
</dbReference>
<dbReference type="InterPro" id="IPR043313">
    <property type="entry name" value="LRMDA"/>
</dbReference>
<dbReference type="Gene3D" id="3.80.10.10">
    <property type="entry name" value="Ribonuclease Inhibitor"/>
    <property type="match status" value="1"/>
</dbReference>
<dbReference type="AlphaFoldDB" id="A0AA36DI88"/>
<feature type="compositionally biased region" description="Low complexity" evidence="1">
    <location>
        <begin position="152"/>
        <end position="165"/>
    </location>
</feature>
<protein>
    <submittedName>
        <fullName evidence="2">Uncharacterized protein</fullName>
    </submittedName>
</protein>
<dbReference type="Proteomes" id="UP001177023">
    <property type="component" value="Unassembled WGS sequence"/>
</dbReference>
<comment type="caution">
    <text evidence="2">The sequence shown here is derived from an EMBL/GenBank/DDBJ whole genome shotgun (WGS) entry which is preliminary data.</text>
</comment>
<dbReference type="InterPro" id="IPR032675">
    <property type="entry name" value="LRR_dom_sf"/>
</dbReference>
<feature type="region of interest" description="Disordered" evidence="1">
    <location>
        <begin position="150"/>
        <end position="217"/>
    </location>
</feature>
<dbReference type="PANTHER" id="PTHR46282:SF2">
    <property type="entry name" value="LEUCINE-RICH MELANOCYTE DIFFERENTIATION-ASSOCIATED PROTEIN"/>
    <property type="match status" value="1"/>
</dbReference>
<evidence type="ECO:0000313" key="2">
    <source>
        <dbReference type="EMBL" id="CAJ0586634.1"/>
    </source>
</evidence>
<evidence type="ECO:0000313" key="3">
    <source>
        <dbReference type="Proteomes" id="UP001177023"/>
    </source>
</evidence>
<gene>
    <name evidence="2" type="ORF">MSPICULIGERA_LOCUS24630</name>
</gene>
<keyword evidence="3" id="KW-1185">Reference proteome</keyword>
<dbReference type="SUPFAM" id="SSF52058">
    <property type="entry name" value="L domain-like"/>
    <property type="match status" value="1"/>
</dbReference>